<dbReference type="Pfam" id="PF20736">
    <property type="entry name" value="Glyco_hydro127M"/>
    <property type="match status" value="1"/>
</dbReference>
<dbReference type="RefSeq" id="WP_169455163.1">
    <property type="nucleotide sequence ID" value="NZ_CP051774.1"/>
</dbReference>
<sequence length="621" mass="69533">MKPVWNVVAALAVATASAEVPDLALRAIPVGDVRLLDSPFHDAQNRDLDYILTLEPDRLLSGMRAAARLEPKAALYGGWEKNGSGIVGHYLSACAWMYAATGDKRVKEKMDYIVSEMAAYQKNRGDGGLYASPWEADRWYAALGRGELRLSNVVPWYVGHKTLAGVRDAWLTGGNQQAKEVLLRYADWCVQITSKLTDQQWADLTSKEFGAPNEVFADLYAETGKPEYLALAKRFRKEPMVAALAENNFSVLNGKHANTEIPLFVGYERIYEATGEERWHKAAANFWDAVITKQTFSFGGNSIWEAFINPGEYDKKLADICGPETCNTYNMLKLTRQLHELRPQARYADYMERALYNHIITSLGPAPDNGFAYYTPTRPGHYKRYSQPFDAFWCCVGSGMENHGRYGSYIYSASEDRLWVNLFMPSQMRWKEKDIEIRQTTAFPEDGIISLAVKAGKSVDFTLSIRCPGWVDATKVKLRVNGKSLDVKAEAGSYLDVKRIWQSGDVLQAYFPPEPRMEKSAGGGYASFYHGPILLAAPLGDVGLVKQDFYADGSEPFIQLGRKEMDQSKVPSLPIGASVRMLEKGKGRKLGYTLKTTQGGQALVPFYQIGLERYSVYFPLR</sequence>
<evidence type="ECO:0000259" key="2">
    <source>
        <dbReference type="Pfam" id="PF20736"/>
    </source>
</evidence>
<keyword evidence="4" id="KW-1185">Reference proteome</keyword>
<reference evidence="3 4" key="1">
    <citation type="submission" date="2020-04" db="EMBL/GenBank/DDBJ databases">
        <title>Luteolibacter sp. G-1-1-1 isolated from soil.</title>
        <authorList>
            <person name="Dahal R.H."/>
        </authorList>
    </citation>
    <scope>NUCLEOTIDE SEQUENCE [LARGE SCALE GENOMIC DNA]</scope>
    <source>
        <strain evidence="3 4">G-1-1-1</strain>
    </source>
</reference>
<evidence type="ECO:0000259" key="1">
    <source>
        <dbReference type="Pfam" id="PF07944"/>
    </source>
</evidence>
<dbReference type="InterPro" id="IPR012878">
    <property type="entry name" value="Beta-AFase-like_GH127_cat"/>
</dbReference>
<dbReference type="InterPro" id="IPR049046">
    <property type="entry name" value="Beta-AFase-like_GH127_middle"/>
</dbReference>
<evidence type="ECO:0000313" key="4">
    <source>
        <dbReference type="Proteomes" id="UP000501812"/>
    </source>
</evidence>
<keyword evidence="3" id="KW-0378">Hydrolase</keyword>
<dbReference type="AlphaFoldDB" id="A0A858RIU6"/>
<organism evidence="3 4">
    <name type="scientific">Luteolibacter luteus</name>
    <dbReference type="NCBI Taxonomy" id="2728835"/>
    <lineage>
        <taxon>Bacteria</taxon>
        <taxon>Pseudomonadati</taxon>
        <taxon>Verrucomicrobiota</taxon>
        <taxon>Verrucomicrobiia</taxon>
        <taxon>Verrucomicrobiales</taxon>
        <taxon>Verrucomicrobiaceae</taxon>
        <taxon>Luteolibacter</taxon>
    </lineage>
</organism>
<name>A0A858RIU6_9BACT</name>
<dbReference type="Pfam" id="PF07944">
    <property type="entry name" value="Beta-AFase-like_GH127_cat"/>
    <property type="match status" value="1"/>
</dbReference>
<dbReference type="EMBL" id="CP051774">
    <property type="protein sequence ID" value="QJE96762.1"/>
    <property type="molecule type" value="Genomic_DNA"/>
</dbReference>
<feature type="domain" description="Non-reducing end beta-L-arabinofuranosidase-like GH127 middle" evidence="2">
    <location>
        <begin position="418"/>
        <end position="512"/>
    </location>
</feature>
<dbReference type="SUPFAM" id="SSF48208">
    <property type="entry name" value="Six-hairpin glycosidases"/>
    <property type="match status" value="1"/>
</dbReference>
<dbReference type="GO" id="GO:0016787">
    <property type="term" value="F:hydrolase activity"/>
    <property type="evidence" value="ECO:0007669"/>
    <property type="project" value="UniProtKB-KW"/>
</dbReference>
<dbReference type="KEGG" id="luo:HHL09_13540"/>
<dbReference type="PANTHER" id="PTHR31151">
    <property type="entry name" value="PROLINE-TRNA LIGASE (DUF1680)"/>
    <property type="match status" value="1"/>
</dbReference>
<gene>
    <name evidence="3" type="ORF">HHL09_13540</name>
</gene>
<accession>A0A858RIU6</accession>
<feature type="domain" description="Non-reducing end beta-L-arabinofuranosidase-like GH127 catalytic" evidence="1">
    <location>
        <begin position="32"/>
        <end position="407"/>
    </location>
</feature>
<proteinExistence type="predicted"/>
<evidence type="ECO:0000313" key="3">
    <source>
        <dbReference type="EMBL" id="QJE96762.1"/>
    </source>
</evidence>
<dbReference type="InterPro" id="IPR008928">
    <property type="entry name" value="6-hairpin_glycosidase_sf"/>
</dbReference>
<dbReference type="Proteomes" id="UP000501812">
    <property type="component" value="Chromosome"/>
</dbReference>
<dbReference type="PANTHER" id="PTHR31151:SF0">
    <property type="entry name" value="PROLINE-TRNA LIGASE (DUF1680)"/>
    <property type="match status" value="1"/>
</dbReference>
<dbReference type="GO" id="GO:0005975">
    <property type="term" value="P:carbohydrate metabolic process"/>
    <property type="evidence" value="ECO:0007669"/>
    <property type="project" value="InterPro"/>
</dbReference>
<protein>
    <submittedName>
        <fullName evidence="3">Glycosyl hydrolase</fullName>
    </submittedName>
</protein>